<dbReference type="InterPro" id="IPR011990">
    <property type="entry name" value="TPR-like_helical_dom_sf"/>
</dbReference>
<organism evidence="1 2">
    <name type="scientific">Winogradskya humida</name>
    <dbReference type="NCBI Taxonomy" id="113566"/>
    <lineage>
        <taxon>Bacteria</taxon>
        <taxon>Bacillati</taxon>
        <taxon>Actinomycetota</taxon>
        <taxon>Actinomycetes</taxon>
        <taxon>Micromonosporales</taxon>
        <taxon>Micromonosporaceae</taxon>
        <taxon>Winogradskya</taxon>
    </lineage>
</organism>
<gene>
    <name evidence="1" type="ORF">Ahu01nite_082450</name>
</gene>
<dbReference type="SUPFAM" id="SSF48452">
    <property type="entry name" value="TPR-like"/>
    <property type="match status" value="1"/>
</dbReference>
<proteinExistence type="predicted"/>
<evidence type="ECO:0000313" key="1">
    <source>
        <dbReference type="EMBL" id="GIE25143.1"/>
    </source>
</evidence>
<name>A0ABQ4A2S7_9ACTN</name>
<protein>
    <recommendedName>
        <fullName evidence="3">Tetratricopeptide repeat protein</fullName>
    </recommendedName>
</protein>
<evidence type="ECO:0008006" key="3">
    <source>
        <dbReference type="Google" id="ProtNLM"/>
    </source>
</evidence>
<comment type="caution">
    <text evidence="1">The sequence shown here is derived from an EMBL/GenBank/DDBJ whole genome shotgun (WGS) entry which is preliminary data.</text>
</comment>
<evidence type="ECO:0000313" key="2">
    <source>
        <dbReference type="Proteomes" id="UP000603200"/>
    </source>
</evidence>
<reference evidence="1 2" key="1">
    <citation type="submission" date="2021-01" db="EMBL/GenBank/DDBJ databases">
        <title>Whole genome shotgun sequence of Actinoplanes humidus NBRC 14915.</title>
        <authorList>
            <person name="Komaki H."/>
            <person name="Tamura T."/>
        </authorList>
    </citation>
    <scope>NUCLEOTIDE SEQUENCE [LARGE SCALE GENOMIC DNA]</scope>
    <source>
        <strain evidence="1 2">NBRC 14915</strain>
    </source>
</reference>
<sequence>MRWPAGPRWLIRRHNCALTLYREVGDRYYEPDPLIKLGETHRATGDLDAARDAWEDALAILDDIGRPEADAVRADLATLGSTRQPESID</sequence>
<keyword evidence="2" id="KW-1185">Reference proteome</keyword>
<dbReference type="EMBL" id="BOMN01000116">
    <property type="protein sequence ID" value="GIE25143.1"/>
    <property type="molecule type" value="Genomic_DNA"/>
</dbReference>
<dbReference type="Proteomes" id="UP000603200">
    <property type="component" value="Unassembled WGS sequence"/>
</dbReference>
<dbReference type="RefSeq" id="WP_203842112.1">
    <property type="nucleotide sequence ID" value="NZ_BAAATV010000020.1"/>
</dbReference>
<accession>A0ABQ4A2S7</accession>
<dbReference type="Gene3D" id="1.25.40.10">
    <property type="entry name" value="Tetratricopeptide repeat domain"/>
    <property type="match status" value="1"/>
</dbReference>